<comment type="catalytic activity">
    <reaction evidence="1">
        <text>2 superoxide + 2 H(+) = H2O2 + O2</text>
        <dbReference type="Rhea" id="RHEA:20696"/>
        <dbReference type="ChEBI" id="CHEBI:15378"/>
        <dbReference type="ChEBI" id="CHEBI:15379"/>
        <dbReference type="ChEBI" id="CHEBI:16240"/>
        <dbReference type="ChEBI" id="CHEBI:18421"/>
        <dbReference type="EC" id="1.15.1.1"/>
    </reaction>
</comment>
<keyword evidence="7" id="KW-1185">Reference proteome</keyword>
<dbReference type="EC" id="1.15.1.1" evidence="1"/>
<keyword evidence="1" id="KW-0479">Metal-binding</keyword>
<evidence type="ECO:0000256" key="3">
    <source>
        <dbReference type="SAM" id="MobiDB-lite"/>
    </source>
</evidence>
<evidence type="ECO:0000256" key="1">
    <source>
        <dbReference type="RuleBase" id="RU000393"/>
    </source>
</evidence>
<feature type="coiled-coil region" evidence="2">
    <location>
        <begin position="30"/>
        <end position="57"/>
    </location>
</feature>
<dbReference type="PROSITE" id="PS00332">
    <property type="entry name" value="SOD_CU_ZN_2"/>
    <property type="match status" value="1"/>
</dbReference>
<reference evidence="6 7" key="1">
    <citation type="submission" date="2024-11" db="EMBL/GenBank/DDBJ databases">
        <title>Chromosome-level genome assembly of the freshwater bivalve Anodonta woodiana.</title>
        <authorList>
            <person name="Chen X."/>
        </authorList>
    </citation>
    <scope>NUCLEOTIDE SEQUENCE [LARGE SCALE GENOMIC DNA]</scope>
    <source>
        <strain evidence="6">MN2024</strain>
        <tissue evidence="6">Gills</tissue>
    </source>
</reference>
<dbReference type="SUPFAM" id="SSF49329">
    <property type="entry name" value="Cu,Zn superoxide dismutase-like"/>
    <property type="match status" value="1"/>
</dbReference>
<dbReference type="CDD" id="cd00305">
    <property type="entry name" value="Cu-Zn_Superoxide_Dismutase"/>
    <property type="match status" value="1"/>
</dbReference>
<evidence type="ECO:0000313" key="7">
    <source>
        <dbReference type="Proteomes" id="UP001634394"/>
    </source>
</evidence>
<comment type="similarity">
    <text evidence="1">Belongs to the Cu-Zn superoxide dismutase family.</text>
</comment>
<dbReference type="Gene3D" id="2.60.40.200">
    <property type="entry name" value="Superoxide dismutase, copper/zinc binding domain"/>
    <property type="match status" value="1"/>
</dbReference>
<dbReference type="GO" id="GO:0046872">
    <property type="term" value="F:metal ion binding"/>
    <property type="evidence" value="ECO:0007669"/>
    <property type="project" value="UniProtKB-KW"/>
</dbReference>
<dbReference type="InterPro" id="IPR018152">
    <property type="entry name" value="SOD_Cu/Zn_BS"/>
</dbReference>
<feature type="region of interest" description="Disordered" evidence="3">
    <location>
        <begin position="81"/>
        <end position="131"/>
    </location>
</feature>
<dbReference type="InterPro" id="IPR036423">
    <property type="entry name" value="SOD-like_Cu/Zn_dom_sf"/>
</dbReference>
<feature type="signal peptide" evidence="4">
    <location>
        <begin position="1"/>
        <end position="18"/>
    </location>
</feature>
<keyword evidence="1" id="KW-0186">Copper</keyword>
<comment type="function">
    <text evidence="1">Destroys radicals which are normally produced within the cells and which are toxic to biological systems.</text>
</comment>
<keyword evidence="2" id="KW-0175">Coiled coil</keyword>
<feature type="compositionally biased region" description="Polar residues" evidence="3">
    <location>
        <begin position="120"/>
        <end position="130"/>
    </location>
</feature>
<dbReference type="Proteomes" id="UP001634394">
    <property type="component" value="Unassembled WGS sequence"/>
</dbReference>
<keyword evidence="4" id="KW-0732">Signal</keyword>
<dbReference type="AlphaFoldDB" id="A0ABD3UVR4"/>
<feature type="compositionally biased region" description="Basic and acidic residues" evidence="3">
    <location>
        <begin position="81"/>
        <end position="112"/>
    </location>
</feature>
<gene>
    <name evidence="6" type="ORF">ACJMK2_017070</name>
</gene>
<comment type="cofactor">
    <cofactor evidence="1">
        <name>Cu cation</name>
        <dbReference type="ChEBI" id="CHEBI:23378"/>
    </cofactor>
    <text evidence="1">Binds 1 copper ion per subunit.</text>
</comment>
<dbReference type="PANTHER" id="PTHR10003">
    <property type="entry name" value="SUPEROXIDE DISMUTASE CU-ZN -RELATED"/>
    <property type="match status" value="1"/>
</dbReference>
<comment type="caution">
    <text evidence="6">The sequence shown here is derived from an EMBL/GenBank/DDBJ whole genome shotgun (WGS) entry which is preliminary data.</text>
</comment>
<feature type="chain" id="PRO_5044833789" description="Superoxide dismutase [Cu-Zn]" evidence="4">
    <location>
        <begin position="19"/>
        <end position="323"/>
    </location>
</feature>
<dbReference type="GO" id="GO:0004784">
    <property type="term" value="F:superoxide dismutase activity"/>
    <property type="evidence" value="ECO:0007669"/>
    <property type="project" value="UniProtKB-EC"/>
</dbReference>
<accession>A0ABD3UVR4</accession>
<organism evidence="6 7">
    <name type="scientific">Sinanodonta woodiana</name>
    <name type="common">Chinese pond mussel</name>
    <name type="synonym">Anodonta woodiana</name>
    <dbReference type="NCBI Taxonomy" id="1069815"/>
    <lineage>
        <taxon>Eukaryota</taxon>
        <taxon>Metazoa</taxon>
        <taxon>Spiralia</taxon>
        <taxon>Lophotrochozoa</taxon>
        <taxon>Mollusca</taxon>
        <taxon>Bivalvia</taxon>
        <taxon>Autobranchia</taxon>
        <taxon>Heteroconchia</taxon>
        <taxon>Palaeoheterodonta</taxon>
        <taxon>Unionida</taxon>
        <taxon>Unionoidea</taxon>
        <taxon>Unionidae</taxon>
        <taxon>Unioninae</taxon>
        <taxon>Sinanodonta</taxon>
    </lineage>
</organism>
<dbReference type="PRINTS" id="PR00068">
    <property type="entry name" value="CUZNDISMTASE"/>
</dbReference>
<protein>
    <recommendedName>
        <fullName evidence="1">Superoxide dismutase [Cu-Zn]</fullName>
        <ecNumber evidence="1">1.15.1.1</ecNumber>
    </recommendedName>
</protein>
<keyword evidence="1" id="KW-0862">Zinc</keyword>
<sequence length="323" mass="35506">MKLSCILLFVTLVCVALARRPKKPGKPSSKDDLQDEIEELRQDLKELQEQIATTPAKNSGTPEDVQVGKVHIHMHGKDDHMMSSEDDPNDTHIHLHMHVDGCPGHDHHDDHHQHRHQHRPSSVNTSTNGSLDKYVFENDPDEIHAHCDFIANIGLPAAERENPRGYVHFSQKLNGGPVEVDVHVDGFNVHDSPGGIHQHAMHVHEGSDPENGCDHLRGHFNPHHTFHGGRSATERHTGDLGNIPVDHRGNVHTEFEDSGISLIDPNSIIGRSVVIHSMPDDLGMGTGDSKKHGNAGTRVACCGIKKVSGDVIDDVADGHDHDD</sequence>
<evidence type="ECO:0000259" key="5">
    <source>
        <dbReference type="Pfam" id="PF00080"/>
    </source>
</evidence>
<keyword evidence="1" id="KW-0560">Oxidoreductase</keyword>
<name>A0ABD3UVR4_SINWO</name>
<dbReference type="InterPro" id="IPR024134">
    <property type="entry name" value="SOD_Cu/Zn_/chaperone"/>
</dbReference>
<evidence type="ECO:0000313" key="6">
    <source>
        <dbReference type="EMBL" id="KAL3853535.1"/>
    </source>
</evidence>
<feature type="domain" description="Superoxide dismutase copper/zinc binding" evidence="5">
    <location>
        <begin position="164"/>
        <end position="304"/>
    </location>
</feature>
<evidence type="ECO:0000256" key="2">
    <source>
        <dbReference type="SAM" id="Coils"/>
    </source>
</evidence>
<dbReference type="Pfam" id="PF00080">
    <property type="entry name" value="Sod_Cu"/>
    <property type="match status" value="1"/>
</dbReference>
<comment type="cofactor">
    <cofactor evidence="1">
        <name>Zn(2+)</name>
        <dbReference type="ChEBI" id="CHEBI:29105"/>
    </cofactor>
    <text evidence="1">Binds 1 zinc ion per subunit.</text>
</comment>
<dbReference type="EMBL" id="JBJQND010000015">
    <property type="protein sequence ID" value="KAL3853535.1"/>
    <property type="molecule type" value="Genomic_DNA"/>
</dbReference>
<dbReference type="InterPro" id="IPR001424">
    <property type="entry name" value="SOD_Cu_Zn_dom"/>
</dbReference>
<proteinExistence type="inferred from homology"/>
<evidence type="ECO:0000256" key="4">
    <source>
        <dbReference type="SAM" id="SignalP"/>
    </source>
</evidence>